<organism evidence="20 21">
    <name type="scientific">Hypholoma sublateritium (strain FD-334 SS-4)</name>
    <dbReference type="NCBI Taxonomy" id="945553"/>
    <lineage>
        <taxon>Eukaryota</taxon>
        <taxon>Fungi</taxon>
        <taxon>Dikarya</taxon>
        <taxon>Basidiomycota</taxon>
        <taxon>Agaricomycotina</taxon>
        <taxon>Agaricomycetes</taxon>
        <taxon>Agaricomycetidae</taxon>
        <taxon>Agaricales</taxon>
        <taxon>Agaricineae</taxon>
        <taxon>Strophariaceae</taxon>
        <taxon>Hypholoma</taxon>
    </lineage>
</organism>
<keyword evidence="9" id="KW-0378">Hydrolase</keyword>
<dbReference type="SUPFAM" id="SSF53474">
    <property type="entry name" value="alpha/beta-Hydrolases"/>
    <property type="match status" value="1"/>
</dbReference>
<dbReference type="GO" id="GO:0034496">
    <property type="term" value="P:multivesicular body membrane disassembly"/>
    <property type="evidence" value="ECO:0007669"/>
    <property type="project" value="TreeGrafter"/>
</dbReference>
<evidence type="ECO:0000256" key="7">
    <source>
        <dbReference type="ARBA" id="ARBA00022692"/>
    </source>
</evidence>
<dbReference type="InterPro" id="IPR002921">
    <property type="entry name" value="Fungal_lipase-type"/>
</dbReference>
<dbReference type="CDD" id="cd00519">
    <property type="entry name" value="Lipase_3"/>
    <property type="match status" value="1"/>
</dbReference>
<keyword evidence="14" id="KW-0443">Lipid metabolism</keyword>
<evidence type="ECO:0000256" key="12">
    <source>
        <dbReference type="ARBA" id="ARBA00022989"/>
    </source>
</evidence>
<comment type="subunit">
    <text evidence="5">Binds to both phosphatidylinositol (PI) and phosphatidylinositol 3,5-bisphosphate (PIP2).</text>
</comment>
<dbReference type="EC" id="3.1.1.3" evidence="6"/>
<evidence type="ECO:0000256" key="13">
    <source>
        <dbReference type="ARBA" id="ARBA00023006"/>
    </source>
</evidence>
<keyword evidence="16" id="KW-0325">Glycoprotein</keyword>
<evidence type="ECO:0000256" key="10">
    <source>
        <dbReference type="ARBA" id="ARBA00022963"/>
    </source>
</evidence>
<keyword evidence="12" id="KW-1133">Transmembrane helix</keyword>
<evidence type="ECO:0000256" key="5">
    <source>
        <dbReference type="ARBA" id="ARBA00011137"/>
    </source>
</evidence>
<keyword evidence="21" id="KW-1185">Reference proteome</keyword>
<reference evidence="21" key="1">
    <citation type="submission" date="2014-04" db="EMBL/GenBank/DDBJ databases">
        <title>Evolutionary Origins and Diversification of the Mycorrhizal Mutualists.</title>
        <authorList>
            <consortium name="DOE Joint Genome Institute"/>
            <consortium name="Mycorrhizal Genomics Consortium"/>
            <person name="Kohler A."/>
            <person name="Kuo A."/>
            <person name="Nagy L.G."/>
            <person name="Floudas D."/>
            <person name="Copeland A."/>
            <person name="Barry K.W."/>
            <person name="Cichocki N."/>
            <person name="Veneault-Fourrey C."/>
            <person name="LaButti K."/>
            <person name="Lindquist E.A."/>
            <person name="Lipzen A."/>
            <person name="Lundell T."/>
            <person name="Morin E."/>
            <person name="Murat C."/>
            <person name="Riley R."/>
            <person name="Ohm R."/>
            <person name="Sun H."/>
            <person name="Tunlid A."/>
            <person name="Henrissat B."/>
            <person name="Grigoriev I.V."/>
            <person name="Hibbett D.S."/>
            <person name="Martin F."/>
        </authorList>
    </citation>
    <scope>NUCLEOTIDE SEQUENCE [LARGE SCALE GENOMIC DNA]</scope>
    <source>
        <strain evidence="21">FD-334 SS-4</strain>
    </source>
</reference>
<evidence type="ECO:0000256" key="3">
    <source>
        <dbReference type="ARBA" id="ARBA00004343"/>
    </source>
</evidence>
<comment type="function">
    <text evidence="17">Lipase which is essential for lysis of subvacuolar cytoplasm to vacuole targeted bodies and intravacuolar autophagic bodies. Involved in the lysis of intravacuolar multivesicular body (MVB) vesicles. The intravacuolar membrane disintegration by ATG15 is critical to life span extension.</text>
</comment>
<protein>
    <recommendedName>
        <fullName evidence="6">triacylglycerol lipase</fullName>
        <ecNumber evidence="6">3.1.1.3</ecNumber>
    </recommendedName>
    <alternativeName>
        <fullName evidence="18">Autophagy-related protein 15</fullName>
    </alternativeName>
</protein>
<evidence type="ECO:0000256" key="14">
    <source>
        <dbReference type="ARBA" id="ARBA00023098"/>
    </source>
</evidence>
<dbReference type="GO" id="GO:0046461">
    <property type="term" value="P:neutral lipid catabolic process"/>
    <property type="evidence" value="ECO:0007669"/>
    <property type="project" value="TreeGrafter"/>
</dbReference>
<evidence type="ECO:0000256" key="9">
    <source>
        <dbReference type="ARBA" id="ARBA00022801"/>
    </source>
</evidence>
<dbReference type="GO" id="GO:0004620">
    <property type="term" value="F:phospholipase activity"/>
    <property type="evidence" value="ECO:0007669"/>
    <property type="project" value="TreeGrafter"/>
</dbReference>
<dbReference type="STRING" id="945553.A0A0D2NQS2"/>
<name>A0A0D2NQS2_HYPSF</name>
<dbReference type="GO" id="GO:0034727">
    <property type="term" value="P:piecemeal microautophagy of the nucleus"/>
    <property type="evidence" value="ECO:0007669"/>
    <property type="project" value="TreeGrafter"/>
</dbReference>
<comment type="similarity">
    <text evidence="4">Belongs to the AB hydrolase superfamily. Lipase family.</text>
</comment>
<evidence type="ECO:0000256" key="11">
    <source>
        <dbReference type="ARBA" id="ARBA00022968"/>
    </source>
</evidence>
<sequence length="464" mass="51103">MFLGLPGALQSFISTLLWTNIALYPPESPVTFQLRHQHAVVNNSRVVFSDYAQSDSFSGEETEFMIQAQTSWIPRPESHAAFMAAREDSRRGTAPALDWKDWEVAAPDVSKRSTLHQLAAMSFNAYAPNNSTAADWYDLSDEWRSDPHGWGPDDDALRGHIFVSSDNTTVIISVKGTSAGWLVGGGGPTVAKDKRNDNLLFSCCCARVGPTWSTVCGCYDRGYRCDTDCVEDAMKDEGLFYPIGLNLYNNVSYMYPHANIWLTGHSLGGGLAALVGATFGAPVVAFEAPAERLASRRLHLPHPPTSRHITHVYNTADPIPMGTCTGVASTCALGGFALETRCHNGQVILYDTVQKLGWSVNIRNHGIKLILDRLFTEGADWKDEFNGEAGDEKVEGGLFSALDWGWGRKKREDPDEPEKKLMREVPLPLPADDVEGTEGVCSDCFNWEFGNFKNRSSTADNRCH</sequence>
<dbReference type="GO" id="GO:0004806">
    <property type="term" value="F:triacylglycerol lipase activity"/>
    <property type="evidence" value="ECO:0007669"/>
    <property type="project" value="UniProtKB-EC"/>
</dbReference>
<keyword evidence="13" id="KW-0072">Autophagy</keyword>
<dbReference type="Proteomes" id="UP000054270">
    <property type="component" value="Unassembled WGS sequence"/>
</dbReference>
<keyword evidence="11" id="KW-0735">Signal-anchor</keyword>
<evidence type="ECO:0000313" key="21">
    <source>
        <dbReference type="Proteomes" id="UP000054270"/>
    </source>
</evidence>
<dbReference type="GO" id="GO:0006660">
    <property type="term" value="P:phosphatidylserine catabolic process"/>
    <property type="evidence" value="ECO:0007669"/>
    <property type="project" value="TreeGrafter"/>
</dbReference>
<gene>
    <name evidence="20" type="ORF">HYPSUDRAFT_168551</name>
</gene>
<evidence type="ECO:0000256" key="1">
    <source>
        <dbReference type="ARBA" id="ARBA00001024"/>
    </source>
</evidence>
<evidence type="ECO:0000256" key="15">
    <source>
        <dbReference type="ARBA" id="ARBA00023136"/>
    </source>
</evidence>
<evidence type="ECO:0000256" key="18">
    <source>
        <dbReference type="ARBA" id="ARBA00029828"/>
    </source>
</evidence>
<evidence type="ECO:0000256" key="6">
    <source>
        <dbReference type="ARBA" id="ARBA00013279"/>
    </source>
</evidence>
<dbReference type="PANTHER" id="PTHR47175">
    <property type="entry name" value="LIPASE ATG15-RELATED"/>
    <property type="match status" value="1"/>
</dbReference>
<proteinExistence type="inferred from homology"/>
<comment type="catalytic activity">
    <reaction evidence="1">
        <text>a triacylglycerol + H2O = a diacylglycerol + a fatty acid + H(+)</text>
        <dbReference type="Rhea" id="RHEA:12044"/>
        <dbReference type="ChEBI" id="CHEBI:15377"/>
        <dbReference type="ChEBI" id="CHEBI:15378"/>
        <dbReference type="ChEBI" id="CHEBI:17855"/>
        <dbReference type="ChEBI" id="CHEBI:18035"/>
        <dbReference type="ChEBI" id="CHEBI:28868"/>
        <dbReference type="EC" id="3.1.1.3"/>
    </reaction>
</comment>
<dbReference type="GO" id="GO:0032585">
    <property type="term" value="C:multivesicular body membrane"/>
    <property type="evidence" value="ECO:0007669"/>
    <property type="project" value="UniProtKB-SubCell"/>
</dbReference>
<evidence type="ECO:0000259" key="19">
    <source>
        <dbReference type="Pfam" id="PF01764"/>
    </source>
</evidence>
<keyword evidence="10" id="KW-0442">Lipid degradation</keyword>
<keyword evidence="8" id="KW-0967">Endosome</keyword>
<evidence type="ECO:0000313" key="20">
    <source>
        <dbReference type="EMBL" id="KJA19126.1"/>
    </source>
</evidence>
<evidence type="ECO:0000256" key="17">
    <source>
        <dbReference type="ARBA" id="ARBA00024663"/>
    </source>
</evidence>
<dbReference type="AlphaFoldDB" id="A0A0D2NQS2"/>
<dbReference type="InterPro" id="IPR029058">
    <property type="entry name" value="AB_hydrolase_fold"/>
</dbReference>
<evidence type="ECO:0000256" key="16">
    <source>
        <dbReference type="ARBA" id="ARBA00023180"/>
    </source>
</evidence>
<evidence type="ECO:0000256" key="8">
    <source>
        <dbReference type="ARBA" id="ARBA00022753"/>
    </source>
</evidence>
<dbReference type="OrthoDB" id="58570at2759"/>
<evidence type="ECO:0000256" key="4">
    <source>
        <dbReference type="ARBA" id="ARBA00010701"/>
    </source>
</evidence>
<dbReference type="PANTHER" id="PTHR47175:SF2">
    <property type="entry name" value="LIPASE ATG15-RELATED"/>
    <property type="match status" value="1"/>
</dbReference>
<dbReference type="GO" id="GO:0005775">
    <property type="term" value="C:vacuolar lumen"/>
    <property type="evidence" value="ECO:0007669"/>
    <property type="project" value="TreeGrafter"/>
</dbReference>
<dbReference type="Pfam" id="PF01764">
    <property type="entry name" value="Lipase_3"/>
    <property type="match status" value="1"/>
</dbReference>
<comment type="subcellular location">
    <subcellularLocation>
        <location evidence="3">Endosome</location>
        <location evidence="3">Multivesicular body membrane</location>
        <topology evidence="3">Single-pass type II membrane protein</topology>
    </subcellularLocation>
    <subcellularLocation>
        <location evidence="2">Prevacuolar compartment membrane</location>
        <topology evidence="2">Single-pass type II membrane protein</topology>
    </subcellularLocation>
</comment>
<evidence type="ECO:0000256" key="2">
    <source>
        <dbReference type="ARBA" id="ARBA00004270"/>
    </source>
</evidence>
<dbReference type="OMA" id="HITHVYN"/>
<dbReference type="EMBL" id="KN817581">
    <property type="protein sequence ID" value="KJA19126.1"/>
    <property type="molecule type" value="Genomic_DNA"/>
</dbReference>
<dbReference type="InterPro" id="IPR050805">
    <property type="entry name" value="ATG15_Lipase"/>
</dbReference>
<feature type="domain" description="Fungal lipase-type" evidence="19">
    <location>
        <begin position="252"/>
        <end position="278"/>
    </location>
</feature>
<keyword evidence="7" id="KW-0812">Transmembrane</keyword>
<dbReference type="Gene3D" id="3.40.50.1820">
    <property type="entry name" value="alpha/beta hydrolase"/>
    <property type="match status" value="1"/>
</dbReference>
<accession>A0A0D2NQS2</accession>
<keyword evidence="15" id="KW-0472">Membrane</keyword>